<dbReference type="KEGG" id="hpaz:K756_09360"/>
<proteinExistence type="predicted"/>
<accession>A0A806J596</accession>
<dbReference type="AlphaFoldDB" id="A0A806J596"/>
<dbReference type="EMBL" id="CP005384">
    <property type="protein sequence ID" value="AGO16987.1"/>
    <property type="molecule type" value="Genomic_DNA"/>
</dbReference>
<evidence type="ECO:0000313" key="2">
    <source>
        <dbReference type="Proteomes" id="UP000014672"/>
    </source>
</evidence>
<protein>
    <submittedName>
        <fullName evidence="1">Phage protein</fullName>
    </submittedName>
</protein>
<evidence type="ECO:0000313" key="1">
    <source>
        <dbReference type="EMBL" id="AGO16987.1"/>
    </source>
</evidence>
<dbReference type="Proteomes" id="UP000014672">
    <property type="component" value="Chromosome"/>
</dbReference>
<sequence length="174" mass="19816">MIRDVYESAKTIKNALETVGKLKDDIEHLKAIGETSAKTLEVTQIAIQLQGLVLSLQSDLLTLQSSKADLEAEISQLRKFKVEKDQYSPFQFSTGAFVYRSNQCFTNANGEIVFHYLCANCFHQGKKSILQPSPIEGYFEMLSCHHCLAKIQYKRIEMECAVVRHRSSRWSDGY</sequence>
<organism evidence="1 2">
    <name type="scientific">Glaesserella parasuis ZJ0906</name>
    <dbReference type="NCBI Taxonomy" id="1322346"/>
    <lineage>
        <taxon>Bacteria</taxon>
        <taxon>Pseudomonadati</taxon>
        <taxon>Pseudomonadota</taxon>
        <taxon>Gammaproteobacteria</taxon>
        <taxon>Pasteurellales</taxon>
        <taxon>Pasteurellaceae</taxon>
        <taxon>Glaesserella</taxon>
    </lineage>
</organism>
<reference evidence="1 2" key="1">
    <citation type="journal article" date="2013" name="PLoS ONE">
        <title>Complete Genome Analysis of a Haemophilus parasuis Serovar 12 Strain from China.</title>
        <authorList>
            <person name="Li Y."/>
            <person name="Kwok A.H."/>
            <person name="Jiang J."/>
            <person name="Zou Y."/>
            <person name="Zheng F."/>
            <person name="Chen P."/>
            <person name="Hou C."/>
            <person name="Leung F.C."/>
            <person name="Jiang P."/>
        </authorList>
    </citation>
    <scope>NUCLEOTIDE SEQUENCE [LARGE SCALE GENOMIC DNA]</scope>
    <source>
        <strain evidence="1 2">ZJ0906</strain>
    </source>
</reference>
<gene>
    <name evidence="1" type="ORF">K756_09360</name>
</gene>
<name>A0A806J596_GLAPU</name>